<name>A0A0M3RRK0_9MICO</name>
<dbReference type="InterPro" id="IPR029479">
    <property type="entry name" value="Nitroreductase"/>
</dbReference>
<accession>A0A0M3RRK0</accession>
<dbReference type="AlphaFoldDB" id="A0A0M3RRK0"/>
<dbReference type="Pfam" id="PF00881">
    <property type="entry name" value="Nitroreductase"/>
    <property type="match status" value="1"/>
</dbReference>
<dbReference type="GO" id="GO:0016491">
    <property type="term" value="F:oxidoreductase activity"/>
    <property type="evidence" value="ECO:0007669"/>
    <property type="project" value="InterPro"/>
</dbReference>
<dbReference type="Proteomes" id="UP000503164">
    <property type="component" value="Chromosome"/>
</dbReference>
<dbReference type="PANTHER" id="PTHR43745:SF2">
    <property type="entry name" value="NITROREDUCTASE MJ1384-RELATED"/>
    <property type="match status" value="1"/>
</dbReference>
<dbReference type="InterPro" id="IPR000415">
    <property type="entry name" value="Nitroreductase-like"/>
</dbReference>
<evidence type="ECO:0000313" key="1">
    <source>
        <dbReference type="EMBL" id="QIS45643.1"/>
    </source>
</evidence>
<proteinExistence type="predicted"/>
<evidence type="ECO:0000313" key="2">
    <source>
        <dbReference type="Proteomes" id="UP000503164"/>
    </source>
</evidence>
<organism evidence="1 2">
    <name type="scientific">Clavibacter capsici</name>
    <dbReference type="NCBI Taxonomy" id="1874630"/>
    <lineage>
        <taxon>Bacteria</taxon>
        <taxon>Bacillati</taxon>
        <taxon>Actinomycetota</taxon>
        <taxon>Actinomycetes</taxon>
        <taxon>Micrococcales</taxon>
        <taxon>Microbacteriaceae</taxon>
        <taxon>Clavibacter</taxon>
    </lineage>
</organism>
<dbReference type="RefSeq" id="WP_053775075.1">
    <property type="nucleotide sequence ID" value="NZ_CP012573.1"/>
</dbReference>
<dbReference type="PANTHER" id="PTHR43745">
    <property type="entry name" value="NITROREDUCTASE MJ1384-RELATED"/>
    <property type="match status" value="1"/>
</dbReference>
<reference evidence="1 2" key="1">
    <citation type="journal article" date="2020" name="Mol. Plant Pathol.">
        <title>Plasmid composition and the chpG gene determine the virulence level of Clavibacter capsici natural isolates in pepper.</title>
        <authorList>
            <person name="Hwang I.S."/>
            <person name="Lee H.M."/>
            <person name="Oh E.J."/>
            <person name="Lee S."/>
            <person name="Heu S."/>
            <person name="Oh C.S."/>
        </authorList>
    </citation>
    <scope>NUCLEOTIDE SEQUENCE [LARGE SCALE GENOMIC DNA]</scope>
    <source>
        <strain evidence="1 2">1101</strain>
    </source>
</reference>
<dbReference type="EMBL" id="CP048049">
    <property type="protein sequence ID" value="QIS45643.1"/>
    <property type="molecule type" value="Genomic_DNA"/>
</dbReference>
<keyword evidence="2" id="KW-1185">Reference proteome</keyword>
<gene>
    <name evidence="1" type="ORF">GW570_11375</name>
</gene>
<dbReference type="KEGG" id="ccap:AES38_11385"/>
<dbReference type="Gene3D" id="3.40.109.10">
    <property type="entry name" value="NADH Oxidase"/>
    <property type="match status" value="2"/>
</dbReference>
<protein>
    <submittedName>
        <fullName evidence="1">Uncharacterized protein</fullName>
    </submittedName>
</protein>
<dbReference type="InterPro" id="IPR052544">
    <property type="entry name" value="Bacteriocin_Proc_Enz"/>
</dbReference>
<sequence length="516" mass="55258">MSPNTDWSDVPVGDAATRYARLIIDRARVGMPDDTWHADWANAPLTVTDHRTAPLRLVAPLTLGAGLLGDRPVPVSRAVADVCHAAYGTVAARISVNLNDRPEVHARAGSVKWGRGAASGGGRYCVDAYLVHGGDEDLPPGVHHYSAVANGWETLQRHDRTEELRRIQGYPDRAVAYLVLTIDYWRSSFKYSDFAYQATSMDVGTFFGAERELLGDDVAGSLDMEVDETAIADLLGIRADDRGVYAVQPWGRVVAGSVPAGREAATPAPAALPAHSRDVRPVRFPTTAALQRDMAAEAPDRSARELVRCVVPSPARAERARAWRELAERETSFGRFGQGTIPLAALRELLDEGRRAAEAVAGGSPRPTRTAHLVYADRVEGLDAGLYLDEGDGLRRLRDGDHSAFLESTYFLRNYMGRLAACTVLLCGDVVPASAASGVRGYRRTNAVIGAACQALLTRAGRLGVATGTALGFDVAAHSEHAGLDDGMSPMLMIMLGVDAPASGRVHARVLEGARP</sequence>
<dbReference type="SUPFAM" id="SSF55469">
    <property type="entry name" value="FMN-dependent nitroreductase-like"/>
    <property type="match status" value="1"/>
</dbReference>